<evidence type="ECO:0000256" key="3">
    <source>
        <dbReference type="ARBA" id="ARBA00022741"/>
    </source>
</evidence>
<dbReference type="AlphaFoldDB" id="A0A9P8KYN3"/>
<dbReference type="InterPro" id="IPR050489">
    <property type="entry name" value="Tyr-tRNA_synthase"/>
</dbReference>
<keyword evidence="5 9" id="KW-0648">Protein biosynthesis</keyword>
<dbReference type="InterPro" id="IPR014729">
    <property type="entry name" value="Rossmann-like_a/b/a_fold"/>
</dbReference>
<proteinExistence type="inferred from homology"/>
<dbReference type="EC" id="6.1.1.1" evidence="1"/>
<dbReference type="OrthoDB" id="41238at2759"/>
<keyword evidence="6 9" id="KW-0030">Aminoacyl-tRNA synthetase</keyword>
<reference evidence="10" key="1">
    <citation type="submission" date="2021-03" db="EMBL/GenBank/DDBJ databases">
        <title>Comparative genomics and phylogenomic investigation of the class Geoglossomycetes provide insights into ecological specialization and systematics.</title>
        <authorList>
            <person name="Melie T."/>
            <person name="Pirro S."/>
            <person name="Miller A.N."/>
            <person name="Quandt A."/>
        </authorList>
    </citation>
    <scope>NUCLEOTIDE SEQUENCE</scope>
    <source>
        <strain evidence="10">GBOQ0MN5Z8</strain>
    </source>
</reference>
<name>A0A9P8KYN3_9PEZI</name>
<gene>
    <name evidence="10" type="ORF">FGG08_005305</name>
</gene>
<dbReference type="Gene3D" id="3.40.50.620">
    <property type="entry name" value="HUPs"/>
    <property type="match status" value="1"/>
</dbReference>
<keyword evidence="3 9" id="KW-0547">Nucleotide-binding</keyword>
<evidence type="ECO:0000313" key="10">
    <source>
        <dbReference type="EMBL" id="KAH0538093.1"/>
    </source>
</evidence>
<comment type="catalytic activity">
    <reaction evidence="8">
        <text>tRNA(Tyr) + L-tyrosine + ATP = L-tyrosyl-tRNA(Tyr) + AMP + diphosphate + H(+)</text>
        <dbReference type="Rhea" id="RHEA:10220"/>
        <dbReference type="Rhea" id="RHEA-COMP:9706"/>
        <dbReference type="Rhea" id="RHEA-COMP:9707"/>
        <dbReference type="ChEBI" id="CHEBI:15378"/>
        <dbReference type="ChEBI" id="CHEBI:30616"/>
        <dbReference type="ChEBI" id="CHEBI:33019"/>
        <dbReference type="ChEBI" id="CHEBI:58315"/>
        <dbReference type="ChEBI" id="CHEBI:78442"/>
        <dbReference type="ChEBI" id="CHEBI:78536"/>
        <dbReference type="ChEBI" id="CHEBI:456215"/>
        <dbReference type="EC" id="6.1.1.1"/>
    </reaction>
</comment>
<dbReference type="PIRSF" id="PIRSF006588">
    <property type="entry name" value="TyrRS_arch_euk"/>
    <property type="match status" value="1"/>
</dbReference>
<evidence type="ECO:0000256" key="4">
    <source>
        <dbReference type="ARBA" id="ARBA00022840"/>
    </source>
</evidence>
<accession>A0A9P8KYN3</accession>
<dbReference type="Proteomes" id="UP000698800">
    <property type="component" value="Unassembled WGS sequence"/>
</dbReference>
<evidence type="ECO:0000256" key="8">
    <source>
        <dbReference type="ARBA" id="ARBA00048248"/>
    </source>
</evidence>
<dbReference type="SUPFAM" id="SSF52374">
    <property type="entry name" value="Nucleotidylyl transferase"/>
    <property type="match status" value="1"/>
</dbReference>
<keyword evidence="4 9" id="KW-0067">ATP-binding</keyword>
<dbReference type="InterPro" id="IPR002305">
    <property type="entry name" value="aa-tRNA-synth_Ic"/>
</dbReference>
<evidence type="ECO:0000256" key="2">
    <source>
        <dbReference type="ARBA" id="ARBA00022598"/>
    </source>
</evidence>
<protein>
    <recommendedName>
        <fullName evidence="1">tyrosine--tRNA ligase</fullName>
        <ecNumber evidence="1">6.1.1.1</ecNumber>
    </recommendedName>
    <alternativeName>
        <fullName evidence="7">Tyrosyl-tRNA synthetase</fullName>
    </alternativeName>
</protein>
<dbReference type="PRINTS" id="PR01040">
    <property type="entry name" value="TRNASYNTHTYR"/>
</dbReference>
<dbReference type="Pfam" id="PF00579">
    <property type="entry name" value="tRNA-synt_1b"/>
    <property type="match status" value="1"/>
</dbReference>
<dbReference type="InterPro" id="IPR023617">
    <property type="entry name" value="Tyr-tRNA-ligase_arc/euk-type"/>
</dbReference>
<dbReference type="InterPro" id="IPR002307">
    <property type="entry name" value="Tyr-tRNA-ligase"/>
</dbReference>
<dbReference type="PANTHER" id="PTHR46264">
    <property type="entry name" value="TYROSINE-TRNA LIGASE"/>
    <property type="match status" value="1"/>
</dbReference>
<dbReference type="GO" id="GO:0005737">
    <property type="term" value="C:cytoplasm"/>
    <property type="evidence" value="ECO:0007669"/>
    <property type="project" value="TreeGrafter"/>
</dbReference>
<evidence type="ECO:0000256" key="1">
    <source>
        <dbReference type="ARBA" id="ARBA00013160"/>
    </source>
</evidence>
<dbReference type="Gene3D" id="1.10.240.10">
    <property type="entry name" value="Tyrosyl-Transfer RNA Synthetase"/>
    <property type="match status" value="1"/>
</dbReference>
<sequence length="373" mass="42075">MASILSIEERFNLITRRLPAEDVHGAELIKAALETKGKTLKCLWAHIGYFVPLLKFVDFLEAGVEVVVLLLDVYSFLDNVKYPMEQVLQRMHYYKFTIMAALEAIGIPSSRVRFVQESTYQTNLEFISDQWRLCTLVPQQAVRDAWDRSYNPNILSPMLCPGLQTLAEEHLGVDIQFGGEDQARIFAFAERYLPQLGYERRAHIMNPMLPNCLGEKMSSSSPPNTKIMILDSPDAVTKKISEADDRGNNVAENGVLASLRDILIPISELRLERLQGRDPAEALPDQQPFCSRDAPEGTVFTVETGGGNGRGYKHYKSYKEIEQDLAENELSHFALNMAIADAFNQLLDPIHKAYGESKEWQEVDMLGYPDISA</sequence>
<evidence type="ECO:0000256" key="6">
    <source>
        <dbReference type="ARBA" id="ARBA00023146"/>
    </source>
</evidence>
<keyword evidence="11" id="KW-1185">Reference proteome</keyword>
<dbReference type="PANTHER" id="PTHR46264:SF4">
    <property type="entry name" value="TYROSINE--TRNA LIGASE, CYTOPLASMIC"/>
    <property type="match status" value="1"/>
</dbReference>
<comment type="similarity">
    <text evidence="9">Belongs to the class-I aminoacyl-tRNA synthetase family.</text>
</comment>
<comment type="caution">
    <text evidence="10">The sequence shown here is derived from an EMBL/GenBank/DDBJ whole genome shotgun (WGS) entry which is preliminary data.</text>
</comment>
<organism evidence="10 11">
    <name type="scientific">Glutinoglossum americanum</name>
    <dbReference type="NCBI Taxonomy" id="1670608"/>
    <lineage>
        <taxon>Eukaryota</taxon>
        <taxon>Fungi</taxon>
        <taxon>Dikarya</taxon>
        <taxon>Ascomycota</taxon>
        <taxon>Pezizomycotina</taxon>
        <taxon>Geoglossomycetes</taxon>
        <taxon>Geoglossales</taxon>
        <taxon>Geoglossaceae</taxon>
        <taxon>Glutinoglossum</taxon>
    </lineage>
</organism>
<dbReference type="GO" id="GO:0006437">
    <property type="term" value="P:tyrosyl-tRNA aminoacylation"/>
    <property type="evidence" value="ECO:0007669"/>
    <property type="project" value="InterPro"/>
</dbReference>
<dbReference type="GO" id="GO:0004831">
    <property type="term" value="F:tyrosine-tRNA ligase activity"/>
    <property type="evidence" value="ECO:0007669"/>
    <property type="project" value="UniProtKB-EC"/>
</dbReference>
<evidence type="ECO:0000256" key="9">
    <source>
        <dbReference type="RuleBase" id="RU363036"/>
    </source>
</evidence>
<dbReference type="EMBL" id="JAGHQL010000123">
    <property type="protein sequence ID" value="KAH0538093.1"/>
    <property type="molecule type" value="Genomic_DNA"/>
</dbReference>
<evidence type="ECO:0000256" key="5">
    <source>
        <dbReference type="ARBA" id="ARBA00022917"/>
    </source>
</evidence>
<keyword evidence="2 9" id="KW-0436">Ligase</keyword>
<evidence type="ECO:0000313" key="11">
    <source>
        <dbReference type="Proteomes" id="UP000698800"/>
    </source>
</evidence>
<dbReference type="GO" id="GO:0005524">
    <property type="term" value="F:ATP binding"/>
    <property type="evidence" value="ECO:0007669"/>
    <property type="project" value="UniProtKB-KW"/>
</dbReference>
<evidence type="ECO:0000256" key="7">
    <source>
        <dbReference type="ARBA" id="ARBA00033323"/>
    </source>
</evidence>